<proteinExistence type="predicted"/>
<dbReference type="InterPro" id="IPR002591">
    <property type="entry name" value="Phosphodiest/P_Trfase"/>
</dbReference>
<protein>
    <submittedName>
        <fullName evidence="2">Sulfatase-like hydrolase/transferase</fullName>
    </submittedName>
</protein>
<feature type="signal peptide" evidence="1">
    <location>
        <begin position="1"/>
        <end position="27"/>
    </location>
</feature>
<gene>
    <name evidence="2" type="ORF">F9L07_20065</name>
</gene>
<organism evidence="2 3">
    <name type="scientific">Nocardioides simplex</name>
    <name type="common">Arthrobacter simplex</name>
    <dbReference type="NCBI Taxonomy" id="2045"/>
    <lineage>
        <taxon>Bacteria</taxon>
        <taxon>Bacillati</taxon>
        <taxon>Actinomycetota</taxon>
        <taxon>Actinomycetes</taxon>
        <taxon>Propionibacteriales</taxon>
        <taxon>Nocardioidaceae</taxon>
        <taxon>Pimelobacter</taxon>
    </lineage>
</organism>
<accession>A0A7J5DVJ1</accession>
<dbReference type="Proteomes" id="UP000449906">
    <property type="component" value="Unassembled WGS sequence"/>
</dbReference>
<sequence>MTSLSRTRSVLVLLATLSALLTGAATAPGHAAPQTAAQAVGPGAAPEVTARAVNGKHVIAISVDGLNPRALNKLGRARTPYLHQLISEQGAGTLNARAQLEMTVTLPNHTSMVTGRRIKASRGGHGVTWNDDTVTKTVQQAAGHPVSSVFDVVHAGGGTTAVYATKSKFWLFERSWPAAVDKNVIKVEKNAAVVRALRQDLARKAPSFAFLHLGKPDQMGHEYGWLSPRYLAAVATVDRLVGSVLNQVRGTPSLRSSTVVVLTSDHGGIPGTTRHSDQRNREDYRVPFAVWGAGIPRADLYRLNPARVNPGRTRPGFGAARQPIRNGELANVSLSILGLGPVPGSLWDRRQDLRWR</sequence>
<evidence type="ECO:0000256" key="1">
    <source>
        <dbReference type="SAM" id="SignalP"/>
    </source>
</evidence>
<dbReference type="Pfam" id="PF01663">
    <property type="entry name" value="Phosphodiest"/>
    <property type="match status" value="1"/>
</dbReference>
<dbReference type="Gene3D" id="3.40.720.10">
    <property type="entry name" value="Alkaline Phosphatase, subunit A"/>
    <property type="match status" value="1"/>
</dbReference>
<keyword evidence="1" id="KW-0732">Signal</keyword>
<name>A0A7J5DVJ1_NOCSI</name>
<keyword evidence="2" id="KW-0378">Hydrolase</keyword>
<keyword evidence="2" id="KW-0808">Transferase</keyword>
<dbReference type="InterPro" id="IPR017850">
    <property type="entry name" value="Alkaline_phosphatase_core_sf"/>
</dbReference>
<dbReference type="PANTHER" id="PTHR10151:SF120">
    <property type="entry name" value="BIS(5'-ADENOSYL)-TRIPHOSPHATASE"/>
    <property type="match status" value="1"/>
</dbReference>
<reference evidence="2 3" key="1">
    <citation type="submission" date="2019-09" db="EMBL/GenBank/DDBJ databases">
        <title>Pimelobacter sp. isolated from Paulinella.</title>
        <authorList>
            <person name="Jeong S.E."/>
        </authorList>
    </citation>
    <scope>NUCLEOTIDE SEQUENCE [LARGE SCALE GENOMIC DNA]</scope>
    <source>
        <strain evidence="2 3">Pch-N</strain>
    </source>
</reference>
<evidence type="ECO:0000313" key="2">
    <source>
        <dbReference type="EMBL" id="KAB2809333.1"/>
    </source>
</evidence>
<dbReference type="EMBL" id="WBVM01000002">
    <property type="protein sequence ID" value="KAB2809333.1"/>
    <property type="molecule type" value="Genomic_DNA"/>
</dbReference>
<dbReference type="RefSeq" id="WP_151581534.1">
    <property type="nucleotide sequence ID" value="NZ_WBVM01000002.1"/>
</dbReference>
<comment type="caution">
    <text evidence="2">The sequence shown here is derived from an EMBL/GenBank/DDBJ whole genome shotgun (WGS) entry which is preliminary data.</text>
</comment>
<dbReference type="SUPFAM" id="SSF53649">
    <property type="entry name" value="Alkaline phosphatase-like"/>
    <property type="match status" value="1"/>
</dbReference>
<dbReference type="PANTHER" id="PTHR10151">
    <property type="entry name" value="ECTONUCLEOTIDE PYROPHOSPHATASE/PHOSPHODIESTERASE"/>
    <property type="match status" value="1"/>
</dbReference>
<dbReference type="GO" id="GO:0016740">
    <property type="term" value="F:transferase activity"/>
    <property type="evidence" value="ECO:0007669"/>
    <property type="project" value="UniProtKB-KW"/>
</dbReference>
<feature type="chain" id="PRO_5038722016" evidence="1">
    <location>
        <begin position="28"/>
        <end position="356"/>
    </location>
</feature>
<dbReference type="GO" id="GO:0016787">
    <property type="term" value="F:hydrolase activity"/>
    <property type="evidence" value="ECO:0007669"/>
    <property type="project" value="UniProtKB-KW"/>
</dbReference>
<evidence type="ECO:0000313" key="3">
    <source>
        <dbReference type="Proteomes" id="UP000449906"/>
    </source>
</evidence>
<dbReference type="AlphaFoldDB" id="A0A7J5DVJ1"/>